<feature type="region of interest" description="Disordered" evidence="1">
    <location>
        <begin position="43"/>
        <end position="62"/>
    </location>
</feature>
<sequence length="234" mass="26337">MKPHLQALLTLQDRDDELSQLETRMDALKPRFAALDAERVAAERQRSTTRAAIEREEQRQRELSSRADDFRRLNARAIAAMDHVHKVREANAASAQVDISRRALADVENELSAVNHRLSTLRDSDTAAELNLAELDERQAAVRQELEAARGKLEAEIGEARGRRQEAARHVDPRTLQRYDRVRSRRRQRSVFALRGTSCSNCDTAVPTQRRAALASGDLVDVCESCGVLLYAES</sequence>
<dbReference type="Proteomes" id="UP000019151">
    <property type="component" value="Chromosome"/>
</dbReference>
<proteinExistence type="predicted"/>
<evidence type="ECO:0000256" key="1">
    <source>
        <dbReference type="SAM" id="MobiDB-lite"/>
    </source>
</evidence>
<protein>
    <recommendedName>
        <fullName evidence="4">C4-type zinc ribbon domain-containing protein</fullName>
    </recommendedName>
</protein>
<dbReference type="EMBL" id="CP007128">
    <property type="protein sequence ID" value="AHG90998.1"/>
    <property type="molecule type" value="Genomic_DNA"/>
</dbReference>
<reference evidence="2 3" key="1">
    <citation type="journal article" date="2014" name="Genome Announc.">
        <title>Genome Sequence and Methylome of Soil Bacterium Gemmatirosa kalamazoonensis KBS708T, a Member of the Rarely Cultivated Gemmatimonadetes Phylum.</title>
        <authorList>
            <person name="Debruyn J.M."/>
            <person name="Radosevich M."/>
            <person name="Wommack K.E."/>
            <person name="Polson S.W."/>
            <person name="Hauser L.J."/>
            <person name="Fawaz M.N."/>
            <person name="Korlach J."/>
            <person name="Tsai Y.C."/>
        </authorList>
    </citation>
    <scope>NUCLEOTIDE SEQUENCE [LARGE SCALE GENOMIC DNA]</scope>
    <source>
        <strain evidence="2 3">KBS708</strain>
    </source>
</reference>
<dbReference type="Gene3D" id="1.10.287.1490">
    <property type="match status" value="1"/>
</dbReference>
<dbReference type="STRING" id="861299.J421_3461"/>
<gene>
    <name evidence="2" type="ORF">J421_3461</name>
</gene>
<dbReference type="eggNOG" id="COG1579">
    <property type="taxonomic scope" value="Bacteria"/>
</dbReference>
<keyword evidence="3" id="KW-1185">Reference proteome</keyword>
<name>W0RNG8_9BACT</name>
<dbReference type="RefSeq" id="WP_025412457.1">
    <property type="nucleotide sequence ID" value="NZ_CP007128.1"/>
</dbReference>
<evidence type="ECO:0000313" key="2">
    <source>
        <dbReference type="EMBL" id="AHG90998.1"/>
    </source>
</evidence>
<dbReference type="AlphaFoldDB" id="W0RNG8"/>
<evidence type="ECO:0008006" key="4">
    <source>
        <dbReference type="Google" id="ProtNLM"/>
    </source>
</evidence>
<organism evidence="2 3">
    <name type="scientific">Gemmatirosa kalamazoonensis</name>
    <dbReference type="NCBI Taxonomy" id="861299"/>
    <lineage>
        <taxon>Bacteria</taxon>
        <taxon>Pseudomonadati</taxon>
        <taxon>Gemmatimonadota</taxon>
        <taxon>Gemmatimonadia</taxon>
        <taxon>Gemmatimonadales</taxon>
        <taxon>Gemmatimonadaceae</taxon>
        <taxon>Gemmatirosa</taxon>
    </lineage>
</organism>
<dbReference type="OrthoDB" id="9797487at2"/>
<dbReference type="InParanoid" id="W0RNG8"/>
<accession>W0RNG8</accession>
<dbReference type="HOGENOM" id="CLU_073076_2_2_0"/>
<evidence type="ECO:0000313" key="3">
    <source>
        <dbReference type="Proteomes" id="UP000019151"/>
    </source>
</evidence>
<dbReference type="KEGG" id="gba:J421_3461"/>